<evidence type="ECO:0000313" key="2">
    <source>
        <dbReference type="EMBL" id="MEO9247781.1"/>
    </source>
</evidence>
<sequence>MVEAQVLSAGAPDGDESAPRRHPTLESLCSHLESILWGRAAERLLAAGTTAGTTAENGTGPRTLVLLPAWDWRLPAMEIGRKGRDHESGETLLMPVRLDWGGNDALVRVEGPEGPERPYRWTAHSMGWADTGDLNHLGELRPNNSQRAKNPSRVTSLNAIVSVGNYSAPGIHRYTVQGLHDLVRAGRQSQWQLLFSLEPFVTATVHKAHSAVSHEIGALTGRVQAVLHETGIEQVVNVMMVGETTVDSAEDASVSRLLEHCLRPDRFAKVDPLMFLSRNLRRDAEDHIRRAIGDPRIGPKVRRVAAQMPGATLEAIVAAYRLEHPQDKLSTARAQAALNVGSDPMARSVLIDPETNRGAR</sequence>
<feature type="region of interest" description="Disordered" evidence="1">
    <location>
        <begin position="1"/>
        <end position="22"/>
    </location>
</feature>
<name>A0ABV0IHX8_9MICC</name>
<reference evidence="2 3" key="1">
    <citation type="submission" date="2024-05" db="EMBL/GenBank/DDBJ databases">
        <authorList>
            <person name="Yi C."/>
        </authorList>
    </citation>
    <scope>NUCLEOTIDE SEQUENCE [LARGE SCALE GENOMIC DNA]</scope>
    <source>
        <strain evidence="2 3">XS13</strain>
    </source>
</reference>
<evidence type="ECO:0000256" key="1">
    <source>
        <dbReference type="SAM" id="MobiDB-lite"/>
    </source>
</evidence>
<organism evidence="2 3">
    <name type="scientific">Citricoccus nitrophenolicus</name>
    <dbReference type="NCBI Taxonomy" id="863575"/>
    <lineage>
        <taxon>Bacteria</taxon>
        <taxon>Bacillati</taxon>
        <taxon>Actinomycetota</taxon>
        <taxon>Actinomycetes</taxon>
        <taxon>Micrococcales</taxon>
        <taxon>Micrococcaceae</taxon>
        <taxon>Citricoccus</taxon>
    </lineage>
</organism>
<protein>
    <submittedName>
        <fullName evidence="2">Uncharacterized protein</fullName>
    </submittedName>
</protein>
<dbReference type="Proteomes" id="UP001484097">
    <property type="component" value="Unassembled WGS sequence"/>
</dbReference>
<gene>
    <name evidence="2" type="ORF">ABDK96_08825</name>
</gene>
<evidence type="ECO:0000313" key="3">
    <source>
        <dbReference type="Proteomes" id="UP001484097"/>
    </source>
</evidence>
<comment type="caution">
    <text evidence="2">The sequence shown here is derived from an EMBL/GenBank/DDBJ whole genome shotgun (WGS) entry which is preliminary data.</text>
</comment>
<keyword evidence="3" id="KW-1185">Reference proteome</keyword>
<dbReference type="RefSeq" id="WP_347920435.1">
    <property type="nucleotide sequence ID" value="NZ_JBDXMX010000003.1"/>
</dbReference>
<dbReference type="EMBL" id="JBDXMX010000003">
    <property type="protein sequence ID" value="MEO9247781.1"/>
    <property type="molecule type" value="Genomic_DNA"/>
</dbReference>
<proteinExistence type="predicted"/>
<accession>A0ABV0IHX8</accession>